<dbReference type="Proteomes" id="UP001295684">
    <property type="component" value="Unassembled WGS sequence"/>
</dbReference>
<comment type="caution">
    <text evidence="1">The sequence shown here is derived from an EMBL/GenBank/DDBJ whole genome shotgun (WGS) entry which is preliminary data.</text>
</comment>
<organism evidence="1 2">
    <name type="scientific">Euplotes crassus</name>
    <dbReference type="NCBI Taxonomy" id="5936"/>
    <lineage>
        <taxon>Eukaryota</taxon>
        <taxon>Sar</taxon>
        <taxon>Alveolata</taxon>
        <taxon>Ciliophora</taxon>
        <taxon>Intramacronucleata</taxon>
        <taxon>Spirotrichea</taxon>
        <taxon>Hypotrichia</taxon>
        <taxon>Euplotida</taxon>
        <taxon>Euplotidae</taxon>
        <taxon>Moneuplotes</taxon>
    </lineage>
</organism>
<keyword evidence="2" id="KW-1185">Reference proteome</keyword>
<dbReference type="EMBL" id="CAMPGE010007376">
    <property type="protein sequence ID" value="CAI2366294.1"/>
    <property type="molecule type" value="Genomic_DNA"/>
</dbReference>
<name>A0AAD1X7R6_EUPCR</name>
<evidence type="ECO:0000313" key="1">
    <source>
        <dbReference type="EMBL" id="CAI2366294.1"/>
    </source>
</evidence>
<sequence length="305" mass="35269">MGGGSSNAKKKKASKETRMITVVSKKVPDSKITYSEMHSIGWERPESALVPDVIERPSTTINESENIARITPMLEMLELHNDQDLDQDYVLEIWGKYFGDKEFIREVKQYRFPKIKQLRLRWLSGFKGDKEIKDISDFFKSSVKVLDKGICIHGGSGHFDLSQVKKGFNSLLPCVQGEIYLDTLYCNEEMVQLIFEKSFRVRRIVFCNCKIDISESFSLSHVPMYKLQSLDLYCSCAEDNSDYLDYIKLPILAKAMSNTNIVNTLEHLHVRESWYSSKEVSKIFKVENGFNVEINGYHRFPEELE</sequence>
<dbReference type="AlphaFoldDB" id="A0AAD1X7R6"/>
<reference evidence="1" key="1">
    <citation type="submission" date="2023-07" db="EMBL/GenBank/DDBJ databases">
        <authorList>
            <consortium name="AG Swart"/>
            <person name="Singh M."/>
            <person name="Singh A."/>
            <person name="Seah K."/>
            <person name="Emmerich C."/>
        </authorList>
    </citation>
    <scope>NUCLEOTIDE SEQUENCE</scope>
    <source>
        <strain evidence="1">DP1</strain>
    </source>
</reference>
<proteinExistence type="predicted"/>
<evidence type="ECO:0000313" key="2">
    <source>
        <dbReference type="Proteomes" id="UP001295684"/>
    </source>
</evidence>
<gene>
    <name evidence="1" type="ORF">ECRASSUSDP1_LOCUS7567</name>
</gene>
<protein>
    <submittedName>
        <fullName evidence="1">Uncharacterized protein</fullName>
    </submittedName>
</protein>
<accession>A0AAD1X7R6</accession>